<organism evidence="5 6">
    <name type="scientific">Dictyobacter vulcani</name>
    <dbReference type="NCBI Taxonomy" id="2607529"/>
    <lineage>
        <taxon>Bacteria</taxon>
        <taxon>Bacillati</taxon>
        <taxon>Chloroflexota</taxon>
        <taxon>Ktedonobacteria</taxon>
        <taxon>Ktedonobacterales</taxon>
        <taxon>Dictyobacteraceae</taxon>
        <taxon>Dictyobacter</taxon>
    </lineage>
</organism>
<dbReference type="InterPro" id="IPR006162">
    <property type="entry name" value="Ppantetheine_attach_site"/>
</dbReference>
<dbReference type="AlphaFoldDB" id="A0A5J4KVX6"/>
<dbReference type="Pfam" id="PF16197">
    <property type="entry name" value="KAsynt_C_assoc"/>
    <property type="match status" value="1"/>
</dbReference>
<dbReference type="InterPro" id="IPR014031">
    <property type="entry name" value="Ketoacyl_synth_C"/>
</dbReference>
<dbReference type="Gene3D" id="3.40.366.10">
    <property type="entry name" value="Malonyl-Coenzyme A Acyl Carrier Protein, domain 2"/>
    <property type="match status" value="1"/>
</dbReference>
<dbReference type="InterPro" id="IPR050091">
    <property type="entry name" value="PKS_NRPS_Biosynth_Enz"/>
</dbReference>
<dbReference type="InterPro" id="IPR016039">
    <property type="entry name" value="Thiolase-like"/>
</dbReference>
<dbReference type="SUPFAM" id="SSF47336">
    <property type="entry name" value="ACP-like"/>
    <property type="match status" value="1"/>
</dbReference>
<evidence type="ECO:0000313" key="5">
    <source>
        <dbReference type="EMBL" id="GER91653.1"/>
    </source>
</evidence>
<dbReference type="SMART" id="SM00823">
    <property type="entry name" value="PKS_PP"/>
    <property type="match status" value="1"/>
</dbReference>
<keyword evidence="3" id="KW-0808">Transferase</keyword>
<accession>A0A5J4KVX6</accession>
<dbReference type="InterPro" id="IPR020806">
    <property type="entry name" value="PKS_PP-bd"/>
</dbReference>
<keyword evidence="2" id="KW-0597">Phosphoprotein</keyword>
<proteinExistence type="predicted"/>
<evidence type="ECO:0000256" key="2">
    <source>
        <dbReference type="ARBA" id="ARBA00022553"/>
    </source>
</evidence>
<reference evidence="5 6" key="1">
    <citation type="submission" date="2019-10" db="EMBL/GenBank/DDBJ databases">
        <title>Dictyobacter vulcani sp. nov., within the class Ktedonobacteria, isolated from soil of volcanic Mt. Zao.</title>
        <authorList>
            <person name="Zheng Y."/>
            <person name="Wang C.M."/>
            <person name="Sakai Y."/>
            <person name="Abe K."/>
            <person name="Yokota A."/>
            <person name="Yabe S."/>
        </authorList>
    </citation>
    <scope>NUCLEOTIDE SEQUENCE [LARGE SCALE GENOMIC DNA]</scope>
    <source>
        <strain evidence="5 6">W12</strain>
    </source>
</reference>
<keyword evidence="6" id="KW-1185">Reference proteome</keyword>
<evidence type="ECO:0000256" key="3">
    <source>
        <dbReference type="ARBA" id="ARBA00022679"/>
    </source>
</evidence>
<dbReference type="PROSITE" id="PS50075">
    <property type="entry name" value="CARRIER"/>
    <property type="match status" value="1"/>
</dbReference>
<dbReference type="InterPro" id="IPR036736">
    <property type="entry name" value="ACP-like_sf"/>
</dbReference>
<dbReference type="SUPFAM" id="SSF53901">
    <property type="entry name" value="Thiolase-like"/>
    <property type="match status" value="1"/>
</dbReference>
<dbReference type="GO" id="GO:0004312">
    <property type="term" value="F:fatty acid synthase activity"/>
    <property type="evidence" value="ECO:0007669"/>
    <property type="project" value="TreeGrafter"/>
</dbReference>
<dbReference type="GO" id="GO:0006633">
    <property type="term" value="P:fatty acid biosynthetic process"/>
    <property type="evidence" value="ECO:0007669"/>
    <property type="project" value="TreeGrafter"/>
</dbReference>
<protein>
    <recommendedName>
        <fullName evidence="4">Carrier domain-containing protein</fullName>
    </recommendedName>
</protein>
<dbReference type="Pfam" id="PF00550">
    <property type="entry name" value="PP-binding"/>
    <property type="match status" value="1"/>
</dbReference>
<gene>
    <name evidence="5" type="ORF">KDW_58150</name>
</gene>
<comment type="caution">
    <text evidence="5">The sequence shown here is derived from an EMBL/GenBank/DDBJ whole genome shotgun (WGS) entry which is preliminary data.</text>
</comment>
<keyword evidence="1" id="KW-0596">Phosphopantetheine</keyword>
<dbReference type="EMBL" id="BKZW01000004">
    <property type="protein sequence ID" value="GER91653.1"/>
    <property type="molecule type" value="Genomic_DNA"/>
</dbReference>
<dbReference type="InterPro" id="IPR032821">
    <property type="entry name" value="PKS_assoc"/>
</dbReference>
<dbReference type="Pfam" id="PF02801">
    <property type="entry name" value="Ketoacyl-synt_C"/>
    <property type="match status" value="1"/>
</dbReference>
<evidence type="ECO:0000313" key="6">
    <source>
        <dbReference type="Proteomes" id="UP000326912"/>
    </source>
</evidence>
<sequence>MLGKLWGEGRLEDQPCRVGSLKTNLGHLGAASGIAGLMKVALSLHHRELFPMLNLNKVHAGIDLAASGLTAQTSLEKWPEKDGAPLAAITSTGLSGSNAHAVLQAMPEHDMPYFDYKNTSYLLPISAHTPEALQQATRNYAQFLAAPAHPTIHNLCASASITRSHRLYRSVFQGQTIAELSNQIEAALSTGSTFSQGHITMHTHTPLRVAFAADIETSENWATCCKHLLAEPAFFALISECDHILDEALSWSLMTYLDDAHQEQRLSEPAIKQIGNLVLVLGLARLWIQWGIVPEALITEDMVLAQAISNLAAQLPLKQVFVQLLQQRVPELQLESLDSSDIAPLLLPIFSCDNAEALHAMDCTLILELGTTNEQTPEKLQEIPWLTVLQSGEPKTYRAELLATLGYCYQHGAAVDWRQVYSAPFRMVNLPTYAWQRKRTWLDWLSVEEISTAPEEKYRTAVVETSSPVSATAEPATLRQQLAELAAGDRTAFLLSHFSTTIMQLLELESNPQLQREDTIFALGLDSVTITQLLNHLQQQLGCALPFTLLFNNQTLGTVIAELLSIIDRPATEKSMQIAHQPA</sequence>
<dbReference type="InterPro" id="IPR001227">
    <property type="entry name" value="Ac_transferase_dom_sf"/>
</dbReference>
<dbReference type="Proteomes" id="UP000326912">
    <property type="component" value="Unassembled WGS sequence"/>
</dbReference>
<evidence type="ECO:0000256" key="1">
    <source>
        <dbReference type="ARBA" id="ARBA00022450"/>
    </source>
</evidence>
<feature type="domain" description="Carrier" evidence="4">
    <location>
        <begin position="492"/>
        <end position="567"/>
    </location>
</feature>
<dbReference type="Gene3D" id="1.10.1200.10">
    <property type="entry name" value="ACP-like"/>
    <property type="match status" value="1"/>
</dbReference>
<name>A0A5J4KVX6_9CHLR</name>
<dbReference type="Gene3D" id="3.40.47.10">
    <property type="match status" value="1"/>
</dbReference>
<dbReference type="Gene3D" id="3.30.70.3290">
    <property type="match status" value="2"/>
</dbReference>
<dbReference type="GO" id="GO:0031177">
    <property type="term" value="F:phosphopantetheine binding"/>
    <property type="evidence" value="ECO:0007669"/>
    <property type="project" value="InterPro"/>
</dbReference>
<evidence type="ECO:0000259" key="4">
    <source>
        <dbReference type="PROSITE" id="PS50075"/>
    </source>
</evidence>
<dbReference type="PROSITE" id="PS00012">
    <property type="entry name" value="PHOSPHOPANTETHEINE"/>
    <property type="match status" value="1"/>
</dbReference>
<dbReference type="PANTHER" id="PTHR43775">
    <property type="entry name" value="FATTY ACID SYNTHASE"/>
    <property type="match status" value="1"/>
</dbReference>
<dbReference type="PANTHER" id="PTHR43775:SF37">
    <property type="entry name" value="SI:DKEY-61P9.11"/>
    <property type="match status" value="1"/>
</dbReference>
<dbReference type="InterPro" id="IPR009081">
    <property type="entry name" value="PP-bd_ACP"/>
</dbReference>